<feature type="signal peptide" evidence="1">
    <location>
        <begin position="1"/>
        <end position="26"/>
    </location>
</feature>
<name>A0AAV5I171_9ROSI</name>
<dbReference type="EMBL" id="BPVZ01000005">
    <property type="protein sequence ID" value="GKU92026.1"/>
    <property type="molecule type" value="Genomic_DNA"/>
</dbReference>
<proteinExistence type="predicted"/>
<comment type="caution">
    <text evidence="2">The sequence shown here is derived from an EMBL/GenBank/DDBJ whole genome shotgun (WGS) entry which is preliminary data.</text>
</comment>
<evidence type="ECO:0000313" key="2">
    <source>
        <dbReference type="EMBL" id="GKU92026.1"/>
    </source>
</evidence>
<gene>
    <name evidence="2" type="ORF">SLEP1_g5810</name>
</gene>
<accession>A0AAV5I171</accession>
<keyword evidence="1" id="KW-0732">Signal</keyword>
<dbReference type="Proteomes" id="UP001054252">
    <property type="component" value="Unassembled WGS sequence"/>
</dbReference>
<keyword evidence="3" id="KW-1185">Reference proteome</keyword>
<sequence length="85" mass="9610">MAWSRSQLLTILALIFTLLVNSQCHARSLQMEPKEMYDPYFKQSDHLAMPKRVLGSKTALVSLGIEMYHSFSDLFGQIFGGKTQG</sequence>
<protein>
    <submittedName>
        <fullName evidence="2">Uncharacterized protein</fullName>
    </submittedName>
</protein>
<reference evidence="2 3" key="1">
    <citation type="journal article" date="2021" name="Commun. Biol.">
        <title>The genome of Shorea leprosula (Dipterocarpaceae) highlights the ecological relevance of drought in aseasonal tropical rainforests.</title>
        <authorList>
            <person name="Ng K.K.S."/>
            <person name="Kobayashi M.J."/>
            <person name="Fawcett J.A."/>
            <person name="Hatakeyama M."/>
            <person name="Paape T."/>
            <person name="Ng C.H."/>
            <person name="Ang C.C."/>
            <person name="Tnah L.H."/>
            <person name="Lee C.T."/>
            <person name="Nishiyama T."/>
            <person name="Sese J."/>
            <person name="O'Brien M.J."/>
            <person name="Copetti D."/>
            <person name="Mohd Noor M.I."/>
            <person name="Ong R.C."/>
            <person name="Putra M."/>
            <person name="Sireger I.Z."/>
            <person name="Indrioko S."/>
            <person name="Kosugi Y."/>
            <person name="Izuno A."/>
            <person name="Isagi Y."/>
            <person name="Lee S.L."/>
            <person name="Shimizu K.K."/>
        </authorList>
    </citation>
    <scope>NUCLEOTIDE SEQUENCE [LARGE SCALE GENOMIC DNA]</scope>
    <source>
        <strain evidence="2">214</strain>
    </source>
</reference>
<evidence type="ECO:0000256" key="1">
    <source>
        <dbReference type="SAM" id="SignalP"/>
    </source>
</evidence>
<evidence type="ECO:0000313" key="3">
    <source>
        <dbReference type="Proteomes" id="UP001054252"/>
    </source>
</evidence>
<dbReference type="AlphaFoldDB" id="A0AAV5I171"/>
<organism evidence="2 3">
    <name type="scientific">Rubroshorea leprosula</name>
    <dbReference type="NCBI Taxonomy" id="152421"/>
    <lineage>
        <taxon>Eukaryota</taxon>
        <taxon>Viridiplantae</taxon>
        <taxon>Streptophyta</taxon>
        <taxon>Embryophyta</taxon>
        <taxon>Tracheophyta</taxon>
        <taxon>Spermatophyta</taxon>
        <taxon>Magnoliopsida</taxon>
        <taxon>eudicotyledons</taxon>
        <taxon>Gunneridae</taxon>
        <taxon>Pentapetalae</taxon>
        <taxon>rosids</taxon>
        <taxon>malvids</taxon>
        <taxon>Malvales</taxon>
        <taxon>Dipterocarpaceae</taxon>
        <taxon>Rubroshorea</taxon>
    </lineage>
</organism>
<feature type="chain" id="PRO_5043876313" evidence="1">
    <location>
        <begin position="27"/>
        <end position="85"/>
    </location>
</feature>